<dbReference type="Pfam" id="PF06725">
    <property type="entry name" value="3D"/>
    <property type="match status" value="1"/>
</dbReference>
<keyword evidence="1" id="KW-0732">Signal</keyword>
<name>A0ABQ5TMU5_9BACI</name>
<dbReference type="PANTHER" id="PTHR39160:SF6">
    <property type="entry name" value="CELL WALL-BINDING PROTEIN YOCH"/>
    <property type="match status" value="1"/>
</dbReference>
<dbReference type="RefSeq" id="WP_017797530.1">
    <property type="nucleotide sequence ID" value="NZ_BSKO01000001.1"/>
</dbReference>
<gene>
    <name evidence="6" type="ORF">MACH08_28630</name>
</gene>
<evidence type="ECO:0000313" key="7">
    <source>
        <dbReference type="Proteomes" id="UP001275436"/>
    </source>
</evidence>
<organism evidence="6 7">
    <name type="scientific">Oceanobacillus kimchii</name>
    <dbReference type="NCBI Taxonomy" id="746691"/>
    <lineage>
        <taxon>Bacteria</taxon>
        <taxon>Bacillati</taxon>
        <taxon>Bacillota</taxon>
        <taxon>Bacilli</taxon>
        <taxon>Bacillales</taxon>
        <taxon>Bacillaceae</taxon>
        <taxon>Oceanobacillus</taxon>
    </lineage>
</organism>
<keyword evidence="7" id="KW-1185">Reference proteome</keyword>
<dbReference type="Proteomes" id="UP001275436">
    <property type="component" value="Unassembled WGS sequence"/>
</dbReference>
<accession>A0ABQ5TMU5</accession>
<comment type="caution">
    <text evidence="6">The sequence shown here is derived from an EMBL/GenBank/DDBJ whole genome shotgun (WGS) entry which is preliminary data.</text>
</comment>
<dbReference type="SUPFAM" id="SSF50685">
    <property type="entry name" value="Barwin-like endoglucanases"/>
    <property type="match status" value="1"/>
</dbReference>
<dbReference type="InterPro" id="IPR036908">
    <property type="entry name" value="RlpA-like_sf"/>
</dbReference>
<keyword evidence="2" id="KW-0175">Coiled coil</keyword>
<feature type="region of interest" description="Disordered" evidence="3">
    <location>
        <begin position="267"/>
        <end position="310"/>
    </location>
</feature>
<evidence type="ECO:0000256" key="2">
    <source>
        <dbReference type="SAM" id="Coils"/>
    </source>
</evidence>
<dbReference type="Gene3D" id="2.40.40.10">
    <property type="entry name" value="RlpA-like domain"/>
    <property type="match status" value="1"/>
</dbReference>
<feature type="domain" description="Peptidoglycan hydrolase PcsB coiled-coil" evidence="5">
    <location>
        <begin position="103"/>
        <end position="176"/>
    </location>
</feature>
<feature type="coiled-coil region" evidence="2">
    <location>
        <begin position="26"/>
        <end position="116"/>
    </location>
</feature>
<protein>
    <submittedName>
        <fullName evidence="6">Cell wall-binding protein</fullName>
    </submittedName>
</protein>
<dbReference type="SUPFAM" id="SSF90257">
    <property type="entry name" value="Myosin rod fragments"/>
    <property type="match status" value="1"/>
</dbReference>
<dbReference type="InterPro" id="IPR051933">
    <property type="entry name" value="Resuscitation_pf_RpfB"/>
</dbReference>
<evidence type="ECO:0000259" key="5">
    <source>
        <dbReference type="Pfam" id="PF24568"/>
    </source>
</evidence>
<proteinExistence type="predicted"/>
<dbReference type="InterPro" id="IPR010611">
    <property type="entry name" value="3D_dom"/>
</dbReference>
<dbReference type="CDD" id="cd22786">
    <property type="entry name" value="DPBB_YuiC-like"/>
    <property type="match status" value="1"/>
</dbReference>
<evidence type="ECO:0000256" key="1">
    <source>
        <dbReference type="ARBA" id="ARBA00022729"/>
    </source>
</evidence>
<evidence type="ECO:0000259" key="4">
    <source>
        <dbReference type="Pfam" id="PF06725"/>
    </source>
</evidence>
<sequence length="405" mass="45525">MKKSLRLLSIVVILTFIVSIFQNPVYANSKEDLKEVKDERSKIQEELSDSQQKVMDAVEELNVLYNEIDSLQVELAEKEALIDDTEQKMNDTMNDISDLEVEIKELEKKIEERFDILKDRLVSVQQTGGDITYLEVIFGSQSFHDFVNRVSAVNKITDSDAALIEQQELDMKQLEENKQQIVVKLNDLNELKDEQDQMKVEVEEKLVVQKDQQSELEDKKNSLQAMVEELEMSDSELAYLENNIQTDIQKEEEARAKAIAAKEAEKKAQAAKKEAPKREVLNTSTSKKEDKSNSSNDKAKEEKPTSNNDEKTFTVTSTAYTADCKGCSGKTSYNGIDLKKNPNMKVIAVDPEVIPLGSIVEVEGYGVAIAADTGSAIKGKKIDVFISDKNAARSWGVKTVKVTIR</sequence>
<dbReference type="PANTHER" id="PTHR39160">
    <property type="entry name" value="CELL WALL-BINDING PROTEIN YOCH"/>
    <property type="match status" value="1"/>
</dbReference>
<dbReference type="EMBL" id="BSKO01000001">
    <property type="protein sequence ID" value="GLO67079.1"/>
    <property type="molecule type" value="Genomic_DNA"/>
</dbReference>
<feature type="domain" description="3D" evidence="4">
    <location>
        <begin position="345"/>
        <end position="404"/>
    </location>
</feature>
<dbReference type="Gene3D" id="6.10.250.3150">
    <property type="match status" value="1"/>
</dbReference>
<evidence type="ECO:0000256" key="3">
    <source>
        <dbReference type="SAM" id="MobiDB-lite"/>
    </source>
</evidence>
<dbReference type="InterPro" id="IPR057309">
    <property type="entry name" value="PcsB_CC"/>
</dbReference>
<dbReference type="Pfam" id="PF24568">
    <property type="entry name" value="CC_PcsB"/>
    <property type="match status" value="1"/>
</dbReference>
<evidence type="ECO:0000313" key="6">
    <source>
        <dbReference type="EMBL" id="GLO67079.1"/>
    </source>
</evidence>
<reference evidence="6 7" key="1">
    <citation type="submission" date="2023-02" db="EMBL/GenBank/DDBJ databases">
        <title>Oceanobacillus kimchii IFOP_LL358 isolated form Alexandrium catenella lab strain.</title>
        <authorList>
            <person name="Gajardo G."/>
            <person name="Ueki S."/>
            <person name="Maruyama F."/>
        </authorList>
    </citation>
    <scope>NUCLEOTIDE SEQUENCE [LARGE SCALE GENOMIC DNA]</scope>
    <source>
        <strain evidence="6 7">IFOP_LL358</strain>
    </source>
</reference>